<evidence type="ECO:0000256" key="1">
    <source>
        <dbReference type="SAM" id="MobiDB-lite"/>
    </source>
</evidence>
<evidence type="ECO:0000313" key="2">
    <source>
        <dbReference type="EMBL" id="KAF2256415.1"/>
    </source>
</evidence>
<reference evidence="2" key="1">
    <citation type="journal article" date="2020" name="Stud. Mycol.">
        <title>101 Dothideomycetes genomes: a test case for predicting lifestyles and emergence of pathogens.</title>
        <authorList>
            <person name="Haridas S."/>
            <person name="Albert R."/>
            <person name="Binder M."/>
            <person name="Bloem J."/>
            <person name="Labutti K."/>
            <person name="Salamov A."/>
            <person name="Andreopoulos B."/>
            <person name="Baker S."/>
            <person name="Barry K."/>
            <person name="Bills G."/>
            <person name="Bluhm B."/>
            <person name="Cannon C."/>
            <person name="Castanera R."/>
            <person name="Culley D."/>
            <person name="Daum C."/>
            <person name="Ezra D."/>
            <person name="Gonzalez J."/>
            <person name="Henrissat B."/>
            <person name="Kuo A."/>
            <person name="Liang C."/>
            <person name="Lipzen A."/>
            <person name="Lutzoni F."/>
            <person name="Magnuson J."/>
            <person name="Mondo S."/>
            <person name="Nolan M."/>
            <person name="Ohm R."/>
            <person name="Pangilinan J."/>
            <person name="Park H.-J."/>
            <person name="Ramirez L."/>
            <person name="Alfaro M."/>
            <person name="Sun H."/>
            <person name="Tritt A."/>
            <person name="Yoshinaga Y."/>
            <person name="Zwiers L.-H."/>
            <person name="Turgeon B."/>
            <person name="Goodwin S."/>
            <person name="Spatafora J."/>
            <person name="Crous P."/>
            <person name="Grigoriev I."/>
        </authorList>
    </citation>
    <scope>NUCLEOTIDE SEQUENCE</scope>
    <source>
        <strain evidence="2">CBS 122368</strain>
    </source>
</reference>
<dbReference type="AlphaFoldDB" id="A0A6A6J0P8"/>
<keyword evidence="3" id="KW-1185">Reference proteome</keyword>
<proteinExistence type="predicted"/>
<dbReference type="RefSeq" id="XP_033691419.1">
    <property type="nucleotide sequence ID" value="XM_033820691.1"/>
</dbReference>
<organism evidence="2 3">
    <name type="scientific">Trematosphaeria pertusa</name>
    <dbReference type="NCBI Taxonomy" id="390896"/>
    <lineage>
        <taxon>Eukaryota</taxon>
        <taxon>Fungi</taxon>
        <taxon>Dikarya</taxon>
        <taxon>Ascomycota</taxon>
        <taxon>Pezizomycotina</taxon>
        <taxon>Dothideomycetes</taxon>
        <taxon>Pleosporomycetidae</taxon>
        <taxon>Pleosporales</taxon>
        <taxon>Massarineae</taxon>
        <taxon>Trematosphaeriaceae</taxon>
        <taxon>Trematosphaeria</taxon>
    </lineage>
</organism>
<dbReference type="EMBL" id="ML987189">
    <property type="protein sequence ID" value="KAF2256415.1"/>
    <property type="molecule type" value="Genomic_DNA"/>
</dbReference>
<feature type="region of interest" description="Disordered" evidence="1">
    <location>
        <begin position="1"/>
        <end position="47"/>
    </location>
</feature>
<protein>
    <submittedName>
        <fullName evidence="2">Uncharacterized protein</fullName>
    </submittedName>
</protein>
<accession>A0A6A6J0P8</accession>
<dbReference type="GeneID" id="54574021"/>
<dbReference type="Proteomes" id="UP000800094">
    <property type="component" value="Unassembled WGS sequence"/>
</dbReference>
<name>A0A6A6J0P8_9PLEO</name>
<gene>
    <name evidence="2" type="ORF">BU26DRAFT_21455</name>
</gene>
<evidence type="ECO:0000313" key="3">
    <source>
        <dbReference type="Proteomes" id="UP000800094"/>
    </source>
</evidence>
<sequence length="222" mass="23990">MSVNAESKDQALPGAIRKSATPRLHKLSKRRETAQTVSSEVQSKRMCAMPQGEHAMSIRMKESASGVWGGRKGLRLCIGRPLPGALADPRSQTLADSIENFFATALPHNPRPPSPSQQEPASCAPWQILLAHSARVCPYDVLVPQPRPPCWPKCGEPCRASWGAGDESRGEIAGSVAVCAKSNIREYLAGPPPSINVATIQIHFVRRAVLSRRCNPATNDTI</sequence>